<keyword evidence="1" id="KW-1185">Reference proteome</keyword>
<protein>
    <submittedName>
        <fullName evidence="2">Uncharacterized protein LOC105060866 isoform X1</fullName>
    </submittedName>
</protein>
<organism evidence="1 2">
    <name type="scientific">Elaeis guineensis var. tenera</name>
    <name type="common">Oil palm</name>
    <dbReference type="NCBI Taxonomy" id="51953"/>
    <lineage>
        <taxon>Eukaryota</taxon>
        <taxon>Viridiplantae</taxon>
        <taxon>Streptophyta</taxon>
        <taxon>Embryophyta</taxon>
        <taxon>Tracheophyta</taxon>
        <taxon>Spermatophyta</taxon>
        <taxon>Magnoliopsida</taxon>
        <taxon>Liliopsida</taxon>
        <taxon>Arecaceae</taxon>
        <taxon>Arecoideae</taxon>
        <taxon>Cocoseae</taxon>
        <taxon>Elaeidinae</taxon>
        <taxon>Elaeis</taxon>
    </lineage>
</organism>
<evidence type="ECO:0000313" key="1">
    <source>
        <dbReference type="Proteomes" id="UP000504607"/>
    </source>
</evidence>
<dbReference type="KEGG" id="egu:105060866"/>
<accession>A0A8N4EPC0</accession>
<sequence>MTGSFGGGGGRVRGTCGWSVFDGVRAFPPTPEALMAEIDAAIAASEYVHATALLSSCSPSNPPAAEDEPEKEKVRATAAPIYDARLADEAYKAACAALAAGRPDAAIQSLRLALASCPPDKSSALAKLRSLLSIASSQLQKQQQHLQREFVEFQRKSD</sequence>
<reference evidence="2" key="1">
    <citation type="submission" date="2025-08" db="UniProtKB">
        <authorList>
            <consortium name="RefSeq"/>
        </authorList>
    </citation>
    <scope>IDENTIFICATION</scope>
</reference>
<dbReference type="Proteomes" id="UP000504607">
    <property type="component" value="Unplaced"/>
</dbReference>
<dbReference type="GeneID" id="105060866"/>
<gene>
    <name evidence="2" type="primary">LOC105060866</name>
</gene>
<evidence type="ECO:0000313" key="2">
    <source>
        <dbReference type="RefSeq" id="XP_029116477.1"/>
    </source>
</evidence>
<dbReference type="RefSeq" id="XP_029116477.1">
    <property type="nucleotide sequence ID" value="XM_029260644.1"/>
</dbReference>
<name>A0A8N4EPC0_ELAGV</name>
<proteinExistence type="predicted"/>
<dbReference type="AlphaFoldDB" id="A0A8N4EPC0"/>